<reference evidence="2 3" key="1">
    <citation type="journal article" date="2015" name="Nature">
        <title>rRNA introns, odd ribosomes, and small enigmatic genomes across a large radiation of phyla.</title>
        <authorList>
            <person name="Brown C.T."/>
            <person name="Hug L.A."/>
            <person name="Thomas B.C."/>
            <person name="Sharon I."/>
            <person name="Castelle C.J."/>
            <person name="Singh A."/>
            <person name="Wilkins M.J."/>
            <person name="Williams K.H."/>
            <person name="Banfield J.F."/>
        </authorList>
    </citation>
    <scope>NUCLEOTIDE SEQUENCE [LARGE SCALE GENOMIC DNA]</scope>
</reference>
<dbReference type="STRING" id="1618566.UR35_C0001G0144"/>
<accession>A0A0G0CQA0</accession>
<evidence type="ECO:0000313" key="3">
    <source>
        <dbReference type="Proteomes" id="UP000034778"/>
    </source>
</evidence>
<organism evidence="2 3">
    <name type="scientific">Candidatus Woesebacteria bacterium GW2011_GWB1_33_22</name>
    <dbReference type="NCBI Taxonomy" id="1618566"/>
    <lineage>
        <taxon>Bacteria</taxon>
        <taxon>Candidatus Woeseibacteriota</taxon>
    </lineage>
</organism>
<feature type="region of interest" description="Disordered" evidence="1">
    <location>
        <begin position="1"/>
        <end position="67"/>
    </location>
</feature>
<gene>
    <name evidence="2" type="ORF">UR35_C0001G0144</name>
</gene>
<protein>
    <submittedName>
        <fullName evidence="2">Uncharacterized protein</fullName>
    </submittedName>
</protein>
<dbReference type="Proteomes" id="UP000034778">
    <property type="component" value="Unassembled WGS sequence"/>
</dbReference>
<dbReference type="EMBL" id="LBOW01000001">
    <property type="protein sequence ID" value="KKP45547.1"/>
    <property type="molecule type" value="Genomic_DNA"/>
</dbReference>
<sequence length="67" mass="7627">MKEKPDKIKKEKQEKKEKPEPFGSDNGQNQETLLGRTDYSSFVPFGWDDKTMGSYDSEGQNWVGGTP</sequence>
<feature type="compositionally biased region" description="Basic and acidic residues" evidence="1">
    <location>
        <begin position="1"/>
        <end position="20"/>
    </location>
</feature>
<name>A0A0G0CQA0_9BACT</name>
<dbReference type="AlphaFoldDB" id="A0A0G0CQA0"/>
<evidence type="ECO:0000256" key="1">
    <source>
        <dbReference type="SAM" id="MobiDB-lite"/>
    </source>
</evidence>
<evidence type="ECO:0000313" key="2">
    <source>
        <dbReference type="EMBL" id="KKP45547.1"/>
    </source>
</evidence>
<comment type="caution">
    <text evidence="2">The sequence shown here is derived from an EMBL/GenBank/DDBJ whole genome shotgun (WGS) entry which is preliminary data.</text>
</comment>
<proteinExistence type="predicted"/>